<dbReference type="AlphaFoldDB" id="A0A5E4AYM2"/>
<dbReference type="EMBL" id="CABDUW010000186">
    <property type="protein sequence ID" value="VTJ61956.1"/>
    <property type="molecule type" value="Genomic_DNA"/>
</dbReference>
<feature type="non-terminal residue" evidence="1">
    <location>
        <position position="92"/>
    </location>
</feature>
<proteinExistence type="predicted"/>
<accession>A0A5E4AYM2</accession>
<gene>
    <name evidence="1" type="ORF">MONAX_5E047242</name>
</gene>
<comment type="caution">
    <text evidence="1">The sequence shown here is derived from an EMBL/GenBank/DDBJ whole genome shotgun (WGS) entry which is preliminary data.</text>
</comment>
<reference evidence="1" key="1">
    <citation type="submission" date="2019-04" db="EMBL/GenBank/DDBJ databases">
        <authorList>
            <person name="Alioto T."/>
            <person name="Alioto T."/>
        </authorList>
    </citation>
    <scope>NUCLEOTIDE SEQUENCE [LARGE SCALE GENOMIC DNA]</scope>
</reference>
<evidence type="ECO:0000313" key="1">
    <source>
        <dbReference type="EMBL" id="VTJ61956.1"/>
    </source>
</evidence>
<sequence length="92" mass="10613">YVDACTVAWWRFALDMWGKREVSLFRFVNKHHKCGDHVPPEMAKTWLVTGELPLGSTQLVFLEFGDCMYETIRGSFHVDIPDVPGFAYNLFA</sequence>
<keyword evidence="2" id="KW-1185">Reference proteome</keyword>
<feature type="non-terminal residue" evidence="1">
    <location>
        <position position="1"/>
    </location>
</feature>
<evidence type="ECO:0000313" key="2">
    <source>
        <dbReference type="Proteomes" id="UP000335636"/>
    </source>
</evidence>
<dbReference type="Proteomes" id="UP000335636">
    <property type="component" value="Unassembled WGS sequence"/>
</dbReference>
<name>A0A5E4AYM2_MARMO</name>
<organism evidence="1 2">
    <name type="scientific">Marmota monax</name>
    <name type="common">Woodchuck</name>
    <dbReference type="NCBI Taxonomy" id="9995"/>
    <lineage>
        <taxon>Eukaryota</taxon>
        <taxon>Metazoa</taxon>
        <taxon>Chordata</taxon>
        <taxon>Craniata</taxon>
        <taxon>Vertebrata</taxon>
        <taxon>Euteleostomi</taxon>
        <taxon>Mammalia</taxon>
        <taxon>Eutheria</taxon>
        <taxon>Euarchontoglires</taxon>
        <taxon>Glires</taxon>
        <taxon>Rodentia</taxon>
        <taxon>Sciuromorpha</taxon>
        <taxon>Sciuridae</taxon>
        <taxon>Xerinae</taxon>
        <taxon>Marmotini</taxon>
        <taxon>Marmota</taxon>
    </lineage>
</organism>
<protein>
    <submittedName>
        <fullName evidence="1">Uncharacterized protein</fullName>
    </submittedName>
</protein>